<dbReference type="SUPFAM" id="SSF56925">
    <property type="entry name" value="OMPA-like"/>
    <property type="match status" value="1"/>
</dbReference>
<feature type="chain" id="PRO_5020895348" description="Outer membrane protein beta-barrel domain-containing protein" evidence="1">
    <location>
        <begin position="24"/>
        <end position="174"/>
    </location>
</feature>
<proteinExistence type="predicted"/>
<reference evidence="2 3" key="1">
    <citation type="submission" date="2019-02" db="EMBL/GenBank/DDBJ databases">
        <title>Arundinibacter roseus gen. nov., sp. nov., a new member of the family Cytophagaceae.</title>
        <authorList>
            <person name="Szuroczki S."/>
            <person name="Khayer B."/>
            <person name="Sproer C."/>
            <person name="Toumi M."/>
            <person name="Szabo A."/>
            <person name="Felfoldi T."/>
            <person name="Schumann P."/>
            <person name="Toth E."/>
        </authorList>
    </citation>
    <scope>NUCLEOTIDE SEQUENCE [LARGE SCALE GENOMIC DNA]</scope>
    <source>
        <strain evidence="2 3">DMA-k-7a</strain>
    </source>
</reference>
<dbReference type="OrthoDB" id="658990at2"/>
<dbReference type="EMBL" id="SMJU01000001">
    <property type="protein sequence ID" value="TDB69002.1"/>
    <property type="molecule type" value="Genomic_DNA"/>
</dbReference>
<evidence type="ECO:0000313" key="3">
    <source>
        <dbReference type="Proteomes" id="UP000295706"/>
    </source>
</evidence>
<evidence type="ECO:0000256" key="1">
    <source>
        <dbReference type="SAM" id="SignalP"/>
    </source>
</evidence>
<dbReference type="InterPro" id="IPR011250">
    <property type="entry name" value="OMP/PagP_B-barrel"/>
</dbReference>
<protein>
    <recommendedName>
        <fullName evidence="4">Outer membrane protein beta-barrel domain-containing protein</fullName>
    </recommendedName>
</protein>
<sequence>MKKIFSSLFLVALLVFSAEGVMAQSYQKGDKLLNVGVGLGTYGAGGLGLGGSFEVGIHDAISVGALGGFSGRSNYLGSGVRWSVLTIGARGSYHFNELLNLDNDMIDLYAGLGLGYRNISWNYDGIGLGGSNYGSGILFLGHIGGKYYFKPNLGVFAELGSGFGTLQAGLSFKF</sequence>
<dbReference type="RefSeq" id="WP_132113664.1">
    <property type="nucleotide sequence ID" value="NZ_SMJU01000001.1"/>
</dbReference>
<gene>
    <name evidence="2" type="ORF">EZE20_01305</name>
</gene>
<dbReference type="Proteomes" id="UP000295706">
    <property type="component" value="Unassembled WGS sequence"/>
</dbReference>
<organism evidence="2 3">
    <name type="scientific">Arundinibacter roseus</name>
    <dbReference type="NCBI Taxonomy" id="2070510"/>
    <lineage>
        <taxon>Bacteria</taxon>
        <taxon>Pseudomonadati</taxon>
        <taxon>Bacteroidota</taxon>
        <taxon>Cytophagia</taxon>
        <taxon>Cytophagales</taxon>
        <taxon>Spirosomataceae</taxon>
        <taxon>Arundinibacter</taxon>
    </lineage>
</organism>
<keyword evidence="1" id="KW-0732">Signal</keyword>
<dbReference type="AlphaFoldDB" id="A0A4R4KQ26"/>
<feature type="signal peptide" evidence="1">
    <location>
        <begin position="1"/>
        <end position="23"/>
    </location>
</feature>
<evidence type="ECO:0008006" key="4">
    <source>
        <dbReference type="Google" id="ProtNLM"/>
    </source>
</evidence>
<accession>A0A4R4KQ26</accession>
<evidence type="ECO:0000313" key="2">
    <source>
        <dbReference type="EMBL" id="TDB69002.1"/>
    </source>
</evidence>
<keyword evidence="3" id="KW-1185">Reference proteome</keyword>
<name>A0A4R4KQ26_9BACT</name>
<comment type="caution">
    <text evidence="2">The sequence shown here is derived from an EMBL/GenBank/DDBJ whole genome shotgun (WGS) entry which is preliminary data.</text>
</comment>